<dbReference type="Gene3D" id="3.30.70.3000">
    <property type="match status" value="1"/>
</dbReference>
<dbReference type="GeneID" id="26099255"/>
<dbReference type="Pfam" id="PF04446">
    <property type="entry name" value="Thg1"/>
    <property type="match status" value="1"/>
</dbReference>
<name>A0A0P0N2U6_9CREN</name>
<dbReference type="InterPro" id="IPR038469">
    <property type="entry name" value="tRNAHis_GuaTrfase_Thg1_sf"/>
</dbReference>
<dbReference type="EMBL" id="NCQP01000001">
    <property type="protein sequence ID" value="OWJ55426.1"/>
    <property type="molecule type" value="Genomic_DNA"/>
</dbReference>
<reference evidence="3 5" key="2">
    <citation type="submission" date="2017-05" db="EMBL/GenBank/DDBJ databases">
        <title>The draft genome of the hyperthermophilic archaeon 'Pyrodictium delaneyi strain Hulk', an iron and nitrate reducer, reveals the capacity for sulfate reduction.</title>
        <authorList>
            <person name="Demey L.M."/>
            <person name="Miller C."/>
            <person name="Manzella M."/>
            <person name="Reguera G."/>
            <person name="Kashefi K."/>
        </authorList>
    </citation>
    <scope>NUCLEOTIDE SEQUENCE [LARGE SCALE GENOMIC DNA]</scope>
    <source>
        <strain evidence="3 5">Hulk</strain>
    </source>
</reference>
<dbReference type="EMBL" id="CP013011">
    <property type="protein sequence ID" value="ALL00965.1"/>
    <property type="molecule type" value="Genomic_DNA"/>
</dbReference>
<evidence type="ECO:0000313" key="5">
    <source>
        <dbReference type="Proteomes" id="UP000196694"/>
    </source>
</evidence>
<sequence>MDAGLLQRLFEVNPAKLEEEYKAREIFQRERVEPPFALRLDGVGWGRRLHGFEWPRDERVHRALARAAVELLHVMGGCCILVVSDEVNLVYTGEPPYGGRVEKLVSISAGIVSGYVSRALGRLLFLDSRVVKLYSGRDAARYLLYRARVGFNNYISSLYHAAGLGPAHTTPGLHEMIEALRRAGRDPLREPSWRLVGSCAAYTSSIRRVKPPGVTVERRRLIVLDGGLEMCLEAAQG</sequence>
<protein>
    <recommendedName>
        <fullName evidence="1">tRNAHis guanylyltransferase catalytic domain-containing protein</fullName>
    </recommendedName>
</protein>
<dbReference type="OrthoDB" id="24661at2157"/>
<dbReference type="GO" id="GO:0006400">
    <property type="term" value="P:tRNA modification"/>
    <property type="evidence" value="ECO:0007669"/>
    <property type="project" value="InterPro"/>
</dbReference>
<reference evidence="2 4" key="1">
    <citation type="submission" date="2015-10" db="EMBL/GenBank/DDBJ databases">
        <title>Complete genome sequence of hyperthermophilic archaeon Pyrodictium delaneyi Su06.</title>
        <authorList>
            <person name="Jung J.-H."/>
            <person name="Lin J."/>
            <person name="Holden J.F."/>
            <person name="Park C.-S."/>
        </authorList>
    </citation>
    <scope>NUCLEOTIDE SEQUENCE [LARGE SCALE GENOMIC DNA]</scope>
    <source>
        <strain evidence="2 4">Su06</strain>
    </source>
</reference>
<dbReference type="Proteomes" id="UP000196694">
    <property type="component" value="Unassembled WGS sequence"/>
</dbReference>
<accession>A0A0P0N2U6</accession>
<evidence type="ECO:0000313" key="4">
    <source>
        <dbReference type="Proteomes" id="UP000058613"/>
    </source>
</evidence>
<dbReference type="KEGG" id="pdl:Pyrde_0917"/>
<evidence type="ECO:0000259" key="1">
    <source>
        <dbReference type="Pfam" id="PF04446"/>
    </source>
</evidence>
<proteinExistence type="predicted"/>
<dbReference type="AlphaFoldDB" id="A0A0P0N2U6"/>
<gene>
    <name evidence="3" type="ORF">Pdsh_01065</name>
    <name evidence="2" type="ORF">Pyrde_0917</name>
</gene>
<dbReference type="InterPro" id="IPR024956">
    <property type="entry name" value="tRNAHis_GuaTrfase_cat"/>
</dbReference>
<feature type="domain" description="tRNAHis guanylyltransferase catalytic" evidence="1">
    <location>
        <begin position="35"/>
        <end position="122"/>
    </location>
</feature>
<dbReference type="Proteomes" id="UP000058613">
    <property type="component" value="Chromosome"/>
</dbReference>
<keyword evidence="5" id="KW-1185">Reference proteome</keyword>
<organism evidence="2 4">
    <name type="scientific">Pyrodictium delaneyi</name>
    <dbReference type="NCBI Taxonomy" id="1273541"/>
    <lineage>
        <taxon>Archaea</taxon>
        <taxon>Thermoproteota</taxon>
        <taxon>Thermoprotei</taxon>
        <taxon>Desulfurococcales</taxon>
        <taxon>Pyrodictiaceae</taxon>
        <taxon>Pyrodictium</taxon>
    </lineage>
</organism>
<evidence type="ECO:0000313" key="2">
    <source>
        <dbReference type="EMBL" id="ALL00965.1"/>
    </source>
</evidence>
<dbReference type="STRING" id="1273541.Pyrde_0917"/>
<evidence type="ECO:0000313" key="3">
    <source>
        <dbReference type="EMBL" id="OWJ55426.1"/>
    </source>
</evidence>
<dbReference type="GO" id="GO:0000287">
    <property type="term" value="F:magnesium ion binding"/>
    <property type="evidence" value="ECO:0007669"/>
    <property type="project" value="InterPro"/>
</dbReference>
<dbReference type="GO" id="GO:0008193">
    <property type="term" value="F:tRNA guanylyltransferase activity"/>
    <property type="evidence" value="ECO:0007669"/>
    <property type="project" value="InterPro"/>
</dbReference>
<dbReference type="RefSeq" id="WP_055408634.1">
    <property type="nucleotide sequence ID" value="NZ_CP013011.1"/>
</dbReference>